<comment type="cofactor">
    <cofactor evidence="6">
        <name>Zn(2+)</name>
        <dbReference type="ChEBI" id="CHEBI:29105"/>
    </cofactor>
    <text evidence="6">Binds 1 zinc ion per subunit.</text>
</comment>
<dbReference type="PANTHER" id="PTHR34978">
    <property type="entry name" value="POSSIBLE SENSOR-TRANSDUCER PROTEIN BLAR"/>
    <property type="match status" value="1"/>
</dbReference>
<evidence type="ECO:0000256" key="4">
    <source>
        <dbReference type="ARBA" id="ARBA00022833"/>
    </source>
</evidence>
<feature type="domain" description="Peptidase M48" evidence="8">
    <location>
        <begin position="153"/>
        <end position="196"/>
    </location>
</feature>
<dbReference type="RefSeq" id="WP_183321090.1">
    <property type="nucleotide sequence ID" value="NZ_JACHVQ010000002.1"/>
</dbReference>
<comment type="caution">
    <text evidence="9">The sequence shown here is derived from an EMBL/GenBank/DDBJ whole genome shotgun (WGS) entry which is preliminary data.</text>
</comment>
<keyword evidence="7" id="KW-0812">Transmembrane</keyword>
<dbReference type="InterPro" id="IPR052173">
    <property type="entry name" value="Beta-lactam_resp_regulator"/>
</dbReference>
<name>A0A839N950_9MICO</name>
<sequence>MTASTLLYVSLGLAPFLVSALRRRWSTGFAHHGPPGAAALALTTYALTLALTQGIVLCLTAYLGTIELFPVVHPSDWSASVLGANLRIPAWCAVGCAIVAAALLARAGARIVLSLSAVRTTNAASRRLAPSADLAVVAGASRVAFAAPAWFSRRRGRIVVSRELLAVMTVPERKALIAHERSHLRHAHHLYALVIRVAAAANPLVGDLVAPVDHACERWADRDAAAAVGDPVIVAHALGRAALTDRRAPEGALGATHSDVVSRVRDLLEPQPTDRRALIRCALLVAVSWAMTLALVAHGHAIVELAEQGLS</sequence>
<evidence type="ECO:0000256" key="6">
    <source>
        <dbReference type="RuleBase" id="RU003983"/>
    </source>
</evidence>
<organism evidence="9 10">
    <name type="scientific">Flexivirga oryzae</name>
    <dbReference type="NCBI Taxonomy" id="1794944"/>
    <lineage>
        <taxon>Bacteria</taxon>
        <taxon>Bacillati</taxon>
        <taxon>Actinomycetota</taxon>
        <taxon>Actinomycetes</taxon>
        <taxon>Micrococcales</taxon>
        <taxon>Dermacoccaceae</taxon>
        <taxon>Flexivirga</taxon>
    </lineage>
</organism>
<dbReference type="AlphaFoldDB" id="A0A839N950"/>
<keyword evidence="3 6" id="KW-0378">Hydrolase</keyword>
<dbReference type="GO" id="GO:0046872">
    <property type="term" value="F:metal ion binding"/>
    <property type="evidence" value="ECO:0007669"/>
    <property type="project" value="UniProtKB-KW"/>
</dbReference>
<evidence type="ECO:0000256" key="2">
    <source>
        <dbReference type="ARBA" id="ARBA00022723"/>
    </source>
</evidence>
<feature type="transmembrane region" description="Helical" evidence="7">
    <location>
        <begin position="84"/>
        <end position="105"/>
    </location>
</feature>
<dbReference type="GO" id="GO:0006508">
    <property type="term" value="P:proteolysis"/>
    <property type="evidence" value="ECO:0007669"/>
    <property type="project" value="UniProtKB-KW"/>
</dbReference>
<proteinExistence type="inferred from homology"/>
<keyword evidence="5 6" id="KW-0482">Metalloprotease</keyword>
<dbReference type="EMBL" id="JACHVQ010000002">
    <property type="protein sequence ID" value="MBB2892673.1"/>
    <property type="molecule type" value="Genomic_DNA"/>
</dbReference>
<feature type="transmembrane region" description="Helical" evidence="7">
    <location>
        <begin position="6"/>
        <end position="25"/>
    </location>
</feature>
<reference evidence="9 10" key="1">
    <citation type="submission" date="2020-08" db="EMBL/GenBank/DDBJ databases">
        <title>Sequencing the genomes of 1000 actinobacteria strains.</title>
        <authorList>
            <person name="Klenk H.-P."/>
        </authorList>
    </citation>
    <scope>NUCLEOTIDE SEQUENCE [LARGE SCALE GENOMIC DNA]</scope>
    <source>
        <strain evidence="9 10">DSM 105369</strain>
    </source>
</reference>
<keyword evidence="4 6" id="KW-0862">Zinc</keyword>
<dbReference type="Gene3D" id="3.30.2010.10">
    <property type="entry name" value="Metalloproteases ('zincins'), catalytic domain"/>
    <property type="match status" value="1"/>
</dbReference>
<evidence type="ECO:0000256" key="3">
    <source>
        <dbReference type="ARBA" id="ARBA00022801"/>
    </source>
</evidence>
<evidence type="ECO:0000256" key="7">
    <source>
        <dbReference type="SAM" id="Phobius"/>
    </source>
</evidence>
<dbReference type="GO" id="GO:0004222">
    <property type="term" value="F:metalloendopeptidase activity"/>
    <property type="evidence" value="ECO:0007669"/>
    <property type="project" value="InterPro"/>
</dbReference>
<dbReference type="InterPro" id="IPR001915">
    <property type="entry name" value="Peptidase_M48"/>
</dbReference>
<evidence type="ECO:0000313" key="10">
    <source>
        <dbReference type="Proteomes" id="UP000559182"/>
    </source>
</evidence>
<dbReference type="PANTHER" id="PTHR34978:SF3">
    <property type="entry name" value="SLR0241 PROTEIN"/>
    <property type="match status" value="1"/>
</dbReference>
<evidence type="ECO:0000256" key="1">
    <source>
        <dbReference type="ARBA" id="ARBA00022670"/>
    </source>
</evidence>
<accession>A0A839N950</accession>
<evidence type="ECO:0000256" key="5">
    <source>
        <dbReference type="ARBA" id="ARBA00023049"/>
    </source>
</evidence>
<keyword evidence="1 6" id="KW-0645">Protease</keyword>
<feature type="transmembrane region" description="Helical" evidence="7">
    <location>
        <begin position="281"/>
        <end position="303"/>
    </location>
</feature>
<comment type="similarity">
    <text evidence="6">Belongs to the peptidase M48 family.</text>
</comment>
<evidence type="ECO:0000259" key="8">
    <source>
        <dbReference type="Pfam" id="PF01435"/>
    </source>
</evidence>
<keyword evidence="7" id="KW-0472">Membrane</keyword>
<keyword evidence="7" id="KW-1133">Transmembrane helix</keyword>
<protein>
    <submittedName>
        <fullName evidence="9">Beta-lactamase regulating signal transducer with metallopeptidase domain</fullName>
    </submittedName>
</protein>
<evidence type="ECO:0000313" key="9">
    <source>
        <dbReference type="EMBL" id="MBB2892673.1"/>
    </source>
</evidence>
<keyword evidence="2" id="KW-0479">Metal-binding</keyword>
<keyword evidence="10" id="KW-1185">Reference proteome</keyword>
<feature type="transmembrane region" description="Helical" evidence="7">
    <location>
        <begin position="37"/>
        <end position="64"/>
    </location>
</feature>
<dbReference type="Pfam" id="PF01435">
    <property type="entry name" value="Peptidase_M48"/>
    <property type="match status" value="1"/>
</dbReference>
<dbReference type="Proteomes" id="UP000559182">
    <property type="component" value="Unassembled WGS sequence"/>
</dbReference>
<gene>
    <name evidence="9" type="ORF">FHU39_002691</name>
</gene>